<dbReference type="SUPFAM" id="SSF53254">
    <property type="entry name" value="Phosphoglycerate mutase-like"/>
    <property type="match status" value="1"/>
</dbReference>
<dbReference type="InterPro" id="IPR013078">
    <property type="entry name" value="His_Pase_superF_clade-1"/>
</dbReference>
<reference evidence="2" key="2">
    <citation type="submission" date="2009-11" db="EMBL/GenBank/DDBJ databases">
        <title>The Genome Sequence of Allomyces macrogynus strain ATCC 38327.</title>
        <authorList>
            <consortium name="The Broad Institute Genome Sequencing Platform"/>
            <person name="Russ C."/>
            <person name="Cuomo C."/>
            <person name="Shea T."/>
            <person name="Young S.K."/>
            <person name="Zeng Q."/>
            <person name="Koehrsen M."/>
            <person name="Haas B."/>
            <person name="Borodovsky M."/>
            <person name="Guigo R."/>
            <person name="Alvarado L."/>
            <person name="Berlin A."/>
            <person name="Borenstein D."/>
            <person name="Chen Z."/>
            <person name="Engels R."/>
            <person name="Freedman E."/>
            <person name="Gellesch M."/>
            <person name="Goldberg J."/>
            <person name="Griggs A."/>
            <person name="Gujja S."/>
            <person name="Heiman D."/>
            <person name="Hepburn T."/>
            <person name="Howarth C."/>
            <person name="Jen D."/>
            <person name="Larson L."/>
            <person name="Lewis B."/>
            <person name="Mehta T."/>
            <person name="Park D."/>
            <person name="Pearson M."/>
            <person name="Roberts A."/>
            <person name="Saif S."/>
            <person name="Shenoy N."/>
            <person name="Sisk P."/>
            <person name="Stolte C."/>
            <person name="Sykes S."/>
            <person name="Walk T."/>
            <person name="White J."/>
            <person name="Yandava C."/>
            <person name="Burger G."/>
            <person name="Gray M.W."/>
            <person name="Holland P.W.H."/>
            <person name="King N."/>
            <person name="Lang F.B.F."/>
            <person name="Roger A.J."/>
            <person name="Ruiz-Trillo I."/>
            <person name="Lander E."/>
            <person name="Nusbaum C."/>
        </authorList>
    </citation>
    <scope>NUCLEOTIDE SEQUENCE [LARGE SCALE GENOMIC DNA]</scope>
    <source>
        <strain evidence="2">ATCC 38327</strain>
    </source>
</reference>
<accession>A0A0L0TCJ4</accession>
<dbReference type="PANTHER" id="PTHR10606">
    <property type="entry name" value="6-PHOSPHOFRUCTO-2-KINASE/FRUCTOSE-2,6-BISPHOSPHATASE"/>
    <property type="match status" value="1"/>
</dbReference>
<name>A0A0L0TCJ4_ALLM3</name>
<evidence type="ECO:0008006" key="3">
    <source>
        <dbReference type="Google" id="ProtNLM"/>
    </source>
</evidence>
<dbReference type="VEuPathDB" id="FungiDB:AMAG_20515"/>
<dbReference type="Proteomes" id="UP000054350">
    <property type="component" value="Unassembled WGS sequence"/>
</dbReference>
<dbReference type="AlphaFoldDB" id="A0A0L0TCJ4"/>
<dbReference type="STRING" id="578462.A0A0L0TCJ4"/>
<dbReference type="Pfam" id="PF00300">
    <property type="entry name" value="His_Phos_1"/>
    <property type="match status" value="1"/>
</dbReference>
<dbReference type="GO" id="GO:0005524">
    <property type="term" value="F:ATP binding"/>
    <property type="evidence" value="ECO:0007669"/>
    <property type="project" value="InterPro"/>
</dbReference>
<dbReference type="EMBL" id="GG745380">
    <property type="protein sequence ID" value="KNE72425.1"/>
    <property type="molecule type" value="Genomic_DNA"/>
</dbReference>
<dbReference type="Gene3D" id="3.40.50.1240">
    <property type="entry name" value="Phosphoglycerate mutase-like"/>
    <property type="match status" value="1"/>
</dbReference>
<protein>
    <recommendedName>
        <fullName evidence="3">Phosphoglycerate mutase</fullName>
    </recommendedName>
</protein>
<evidence type="ECO:0000313" key="1">
    <source>
        <dbReference type="EMBL" id="KNE72425.1"/>
    </source>
</evidence>
<dbReference type="PANTHER" id="PTHR10606:SF32">
    <property type="entry name" value="6-PHOSPHOFRUCTO-2-KINASE 1"/>
    <property type="match status" value="1"/>
</dbReference>
<dbReference type="GO" id="GO:0006003">
    <property type="term" value="P:fructose 2,6-bisphosphate metabolic process"/>
    <property type="evidence" value="ECO:0007669"/>
    <property type="project" value="InterPro"/>
</dbReference>
<evidence type="ECO:0000313" key="2">
    <source>
        <dbReference type="Proteomes" id="UP000054350"/>
    </source>
</evidence>
<reference evidence="1 2" key="1">
    <citation type="submission" date="2009-11" db="EMBL/GenBank/DDBJ databases">
        <title>Annotation of Allomyces macrogynus ATCC 38327.</title>
        <authorList>
            <consortium name="The Broad Institute Genome Sequencing Platform"/>
            <person name="Russ C."/>
            <person name="Cuomo C."/>
            <person name="Burger G."/>
            <person name="Gray M.W."/>
            <person name="Holland P.W.H."/>
            <person name="King N."/>
            <person name="Lang F.B.F."/>
            <person name="Roger A.J."/>
            <person name="Ruiz-Trillo I."/>
            <person name="Young S.K."/>
            <person name="Zeng Q."/>
            <person name="Gargeya S."/>
            <person name="Fitzgerald M."/>
            <person name="Haas B."/>
            <person name="Abouelleil A."/>
            <person name="Alvarado L."/>
            <person name="Arachchi H.M."/>
            <person name="Berlin A."/>
            <person name="Chapman S.B."/>
            <person name="Gearin G."/>
            <person name="Goldberg J."/>
            <person name="Griggs A."/>
            <person name="Gujja S."/>
            <person name="Hansen M."/>
            <person name="Heiman D."/>
            <person name="Howarth C."/>
            <person name="Larimer J."/>
            <person name="Lui A."/>
            <person name="MacDonald P.J.P."/>
            <person name="McCowen C."/>
            <person name="Montmayeur A."/>
            <person name="Murphy C."/>
            <person name="Neiman D."/>
            <person name="Pearson M."/>
            <person name="Priest M."/>
            <person name="Roberts A."/>
            <person name="Saif S."/>
            <person name="Shea T."/>
            <person name="Sisk P."/>
            <person name="Stolte C."/>
            <person name="Sykes S."/>
            <person name="Wortman J."/>
            <person name="Nusbaum C."/>
            <person name="Birren B."/>
        </authorList>
    </citation>
    <scope>NUCLEOTIDE SEQUENCE [LARGE SCALE GENOMIC DNA]</scope>
    <source>
        <strain evidence="1 2">ATCC 38327</strain>
    </source>
</reference>
<keyword evidence="2" id="KW-1185">Reference proteome</keyword>
<organism evidence="1 2">
    <name type="scientific">Allomyces macrogynus (strain ATCC 38327)</name>
    <name type="common">Allomyces javanicus var. macrogynus</name>
    <dbReference type="NCBI Taxonomy" id="578462"/>
    <lineage>
        <taxon>Eukaryota</taxon>
        <taxon>Fungi</taxon>
        <taxon>Fungi incertae sedis</taxon>
        <taxon>Blastocladiomycota</taxon>
        <taxon>Blastocladiomycetes</taxon>
        <taxon>Blastocladiales</taxon>
        <taxon>Blastocladiaceae</taxon>
        <taxon>Allomyces</taxon>
    </lineage>
</organism>
<dbReference type="InterPro" id="IPR003094">
    <property type="entry name" value="6Pfruct_kin"/>
</dbReference>
<gene>
    <name evidence="1" type="ORF">AMAG_20515</name>
</gene>
<dbReference type="GO" id="GO:0003873">
    <property type="term" value="F:6-phosphofructo-2-kinase activity"/>
    <property type="evidence" value="ECO:0007669"/>
    <property type="project" value="TreeGrafter"/>
</dbReference>
<dbReference type="eggNOG" id="KOG0234">
    <property type="taxonomic scope" value="Eukaryota"/>
</dbReference>
<proteinExistence type="predicted"/>
<dbReference type="GO" id="GO:0005829">
    <property type="term" value="C:cytosol"/>
    <property type="evidence" value="ECO:0007669"/>
    <property type="project" value="TreeGrafter"/>
</dbReference>
<dbReference type="OrthoDB" id="267323at2759"/>
<dbReference type="PIRSF" id="PIRSF000709">
    <property type="entry name" value="6PFK_2-Ptase"/>
    <property type="match status" value="1"/>
</dbReference>
<sequence length="129" mass="14966">MTPAEIERMWPGEVARRAANKLAYRYPGLGGESYLDVVARLKPMIIEMERITHDIVVVTHNVVARIMLAYYLGVPLADAPKLEVPLHDLYALRPRPYGTEVIRFRYDEERDEMVRVPEDEQSEWGQKRA</sequence>
<dbReference type="InterPro" id="IPR029033">
    <property type="entry name" value="His_PPase_superfam"/>
</dbReference>